<feature type="compositionally biased region" description="Basic and acidic residues" evidence="1">
    <location>
        <begin position="2851"/>
        <end position="2866"/>
    </location>
</feature>
<evidence type="ECO:0000313" key="2">
    <source>
        <dbReference type="EMBL" id="KYF45620.1"/>
    </source>
</evidence>
<feature type="compositionally biased region" description="Polar residues" evidence="1">
    <location>
        <begin position="2030"/>
        <end position="2040"/>
    </location>
</feature>
<reference evidence="2 3" key="1">
    <citation type="journal article" date="2016" name="Nat. Commun.">
        <title>Local admixture of amplified and diversified secreted pathogenesis determinants shapes mosaic Toxoplasma gondii genomes.</title>
        <authorList>
            <person name="Lorenzi H."/>
            <person name="Khan A."/>
            <person name="Behnke M.S."/>
            <person name="Namasivayam S."/>
            <person name="Swapna L.S."/>
            <person name="Hadjithomas M."/>
            <person name="Karamycheva S."/>
            <person name="Pinney D."/>
            <person name="Brunk B.P."/>
            <person name="Ajioka J.W."/>
            <person name="Ajzenberg D."/>
            <person name="Boothroyd J.C."/>
            <person name="Boyle J.P."/>
            <person name="Darde M.L."/>
            <person name="Diaz-Miranda M.A."/>
            <person name="Dubey J.P."/>
            <person name="Fritz H.M."/>
            <person name="Gennari S.M."/>
            <person name="Gregory B.D."/>
            <person name="Kim K."/>
            <person name="Saeij J.P."/>
            <person name="Su C."/>
            <person name="White M.W."/>
            <person name="Zhu X.Q."/>
            <person name="Howe D.K."/>
            <person name="Rosenthal B.M."/>
            <person name="Grigg M.E."/>
            <person name="Parkinson J."/>
            <person name="Liu L."/>
            <person name="Kissinger J.C."/>
            <person name="Roos D.S."/>
            <person name="Sibley L.D."/>
        </authorList>
    </citation>
    <scope>NUCLEOTIDE SEQUENCE [LARGE SCALE GENOMIC DNA]</scope>
    <source>
        <strain evidence="2 3">ARI</strain>
    </source>
</reference>
<feature type="region of interest" description="Disordered" evidence="1">
    <location>
        <begin position="2301"/>
        <end position="2330"/>
    </location>
</feature>
<evidence type="ECO:0000313" key="3">
    <source>
        <dbReference type="Proteomes" id="UP000074247"/>
    </source>
</evidence>
<feature type="region of interest" description="Disordered" evidence="1">
    <location>
        <begin position="1217"/>
        <end position="1245"/>
    </location>
</feature>
<accession>A0A139Y418</accession>
<comment type="caution">
    <text evidence="2">The sequence shown here is derived from an EMBL/GenBank/DDBJ whole genome shotgun (WGS) entry which is preliminary data.</text>
</comment>
<feature type="region of interest" description="Disordered" evidence="1">
    <location>
        <begin position="1957"/>
        <end position="2047"/>
    </location>
</feature>
<feature type="region of interest" description="Disordered" evidence="1">
    <location>
        <begin position="1865"/>
        <end position="1902"/>
    </location>
</feature>
<dbReference type="EMBL" id="AGQS02004025">
    <property type="protein sequence ID" value="KYF45620.1"/>
    <property type="molecule type" value="Genomic_DNA"/>
</dbReference>
<feature type="region of interest" description="Disordered" evidence="1">
    <location>
        <begin position="2126"/>
        <end position="2173"/>
    </location>
</feature>
<sequence>MLSVRFELATALRGSDAASPEAGDCIASLSPPSLQTTRNGPEGRDKRSRKSDACGAPETGAADSQREDSTGKRPRLREESTLQRPSESGPGEARKSLLRQHLACNSSSVEAPAGTPAACEEEGAKAARGKGGCGFSGRQAGPEKANEDTIHLPLRRAGASNALRHLLASSWASLTRRAPRWCASRRRENSERSWRPLSPLDASQIRSASSAPSFACRSMTRAHASPPRPRDLHLQGLTADGRCAYIVTNSSVSHCEVSTQGDQAERQAQRSSVRNGVRIRLLDLHRAPRSERGSSVREINASLFLDSDGSEKGLEGPPGEGRRGQDLPACAPRDAQPVVLSAVPVEGLPAGAPQLLALLSVRGDRPAATLHLVVLPTCVVVLSFPLPVSSSSSACAPCSRGRRCWEETYVDYLAKLNGGDIKEQHQLVGAAAVFDEETQETLLTIATRQAGVFVFSNCAPSSASASLSLRFSPVLCLLPPPDACSAFAFEKKESTEWLSRAANRLARPDPPFLLLESLHRGGATSQESGRFLWTETGAAPVALTTEHGSLVDACSSSRLSPARGSPANFASETSRWTPVSCLLRYLPVPSRCVHVTSVAACAGNTAELASLSFEKTLETTREASAKKASTRLLGSFFLSTSFACRKAFCTTSQPLVVYIQPKAWGAASAPPPGLADSDPWRRTAVEKPRQFVVVSLAAPASRTADSSSCADLFPEPCESSLSPGPPPTIPACATELHRALGTLAGAAGRGLAVRHLLAAIPYAPFAGSFPRWTPSSPLQGLCSPDPSPVPCSSLSPLAHAPSSGDARALAALAERQATEALSPRCRLEHGLWLVGRCADGRLAVMHAFVTRSVSRGADRNEGETSQSEVPADAERLRGTCPHRRTTAAAGVYALPEVQLASDEWRSFACDACNEELVFTTGLQAPAWQRVGEPGAALVAAHVCPETHALALVWLARPECTRTLVYVQQRIFGEALEGTRRVARKCLQPAFQMTLFPVPIASCQPEGRGPAGAVAEPREQESGDAETRVEADADRRFKWSRRAQGTDGPPDIVAGVALEALLPRESPLSFAEAPREEGPRAKKTHAGRKGGQGEEREDESRADERDKEGEDEVYRCRDLFLARREAGESKEIEAILWSLLQPLTPGELRMKSQVGAQALRAIAQSAASVFSAPASLRVLSCTYTPPSETNVPFSAAQAGEQSDSQKDAFQFLFNEKGERSRPAGAKGVSRVSQTDDSLPSSPPSRAFAVPDNPGWIKSFSLTFALLGVCGDHHRSPALAPSDLTGHLSPPSSPSSPVSSSVSSSFHCSSGVHTPRSSTDRESGDSDSVATSEEVPDEPVPAGRDALSIRLDKHASPRKSEDVCMRGVVIDATHADPASGGSGRPFCACPSLVSVSSDSWQGDSESEEERERQDCSRGGDSLTCTYTDDGELDRHRRVSLEEQAFQKAGKGLLVGIVLHAEAEVVAIQKCLERRALDIFTTPAVYCRPLQCLGLLPAHIQPSDPLVAFDLLATKGAITLLPRERDINSDILFGSEHGSQGLELGFQESQTKRFKAASVGHLESRATARRRLSRALLESFAATSPASPSDGVQVYVHLKDQRLLHALLQVYVHRGEAAALQRVLLAPAAAGKRRLGKTMPLHVFPDRPHAEAWAFSDAFVLLVTNWALSKLDAILELAPGSRDTSSSFSSFSSFSSSSSSSCAFPVVSDLLDMALRAVDLAESLRRNKCQGSFEASAERLAAHLASQARAAVLAASPEKPSAPACASWRVNRDIAAWSWWRLVNPKQLRLLRGLEAVLSACLIRLTNMVSDSSPLLSSTLACPSWPRTTFDDGCPVTSPSSSSFATPLPSPVRSPSCSSSSPLLSSSSAAVESSSSPGAPTAAPEREASRDLPSSSRFESARGERLPGVAQRLSGEAAADGVVGLPPLAAFLRSTLSSLALLHAVFWWSRQSRCSARMPGTETLRDNFGGTSRDTSPVSLRASRSSHAAPSVRVPAEKRLHLKQAACTRRGRKTDRRGDDARDRRGGRSDGGNSNAWEHQTNEAGACVDLKEPAEAEKTRRQEKEGASISSSTKDARLVRHLVGLSHCFAFLSGEQKPKGKMREALLSVPAFLQPLGLLAWPCDMRDASERDRKQSQESVRGRDHGERRRGGSSPRERTLTPAKRERREIPTRNRGDKTCGSLFAALARSKAAEIEANPLFAVLSGLQDEAGKPELSETHVSGDAGKMPLASAAFEPRTADAFTGLQLVDLLTEVAFPRKAREASACKEERAETIGLLSDAQKLFFPAALELLRALPRGGVLGGRLQGEKKREGSEESKQREEDPEGTEGQKTEKTEAAGFFEILALLCNSLLYFQQAINLYSWVCSRVARRSGASDFSSFPSSSPPFVHTILAYLLLLSNEVSRVALATSYIPLRSLLSSSPSFLSSSPSSLSSSPSSLSSSPSSLSSSSPCPSSSLSCSSRSSSPPSSKPGASSSLLAASLSSVSSSSVGSGERRLRRNRDLRGLAAKATLLGEKARLSVWRTAERTVKALLSGLQLQQAVRCSVAVDALSALSLLPDIPGEQLRGRRGTRLKAQTEEDGEKEERQEKREDENSLLHLRSAVALDLLLSRLEIEMQTDFCKREDMFSLSTVDESESSLWRMKSFGSLPNPLSALSQFGLLFLSMSLHHAPAGDSSSPSSPPPPHVSSCQSFLLSGEQGDPASRSAASSLAASSLAAVYRARALSHLRGLLSSFLSAVELNAPLLPPPHPLSLSVSSLFSPLALSFRRASDATFARSLFSTSSERLLSAQQATWERAGKMAAAVSLLLALRLSFFSTARAILSSWDVPACGAASLPTHATKKQNTDTSGPADEFPREGDPAAKRHGRERSSDFLHALVRGSLYTGTFAALRRVVCDDRGGAFRQSALFSSLLDLLRRAVRHSQTFAAADNVQAASPPALTPSSPSGEPKREEKNRLLLTATRAAVEILLSCAAYGRSANAQEVKALCVSSGQEVFERVAADASDETFFLKAAETLVEKLHARSFPENEVHALRRLLSAE</sequence>
<feature type="compositionally biased region" description="Basic and acidic residues" evidence="1">
    <location>
        <begin position="2304"/>
        <end position="2319"/>
    </location>
</feature>
<feature type="compositionally biased region" description="Low complexity" evidence="1">
    <location>
        <begin position="2931"/>
        <end position="2943"/>
    </location>
</feature>
<feature type="compositionally biased region" description="Low complexity" evidence="1">
    <location>
        <begin position="1293"/>
        <end position="1303"/>
    </location>
</feature>
<feature type="compositionally biased region" description="Basic and acidic residues" evidence="1">
    <location>
        <begin position="64"/>
        <end position="81"/>
    </location>
</feature>
<feature type="region of interest" description="Disordered" evidence="1">
    <location>
        <begin position="2565"/>
        <end position="2591"/>
    </location>
</feature>
<name>A0A139Y418_TOXGO</name>
<feature type="compositionally biased region" description="Polar residues" evidence="1">
    <location>
        <begin position="30"/>
        <end position="39"/>
    </location>
</feature>
<feature type="compositionally biased region" description="Polar residues" evidence="1">
    <location>
        <begin position="1304"/>
        <end position="1315"/>
    </location>
</feature>
<feature type="region of interest" description="Disordered" evidence="1">
    <location>
        <begin position="2928"/>
        <end position="2950"/>
    </location>
</feature>
<dbReference type="OrthoDB" id="332197at2759"/>
<feature type="region of interest" description="Disordered" evidence="1">
    <location>
        <begin position="12"/>
        <end position="96"/>
    </location>
</feature>
<feature type="compositionally biased region" description="Basic and acidic residues" evidence="1">
    <location>
        <begin position="1015"/>
        <end position="1036"/>
    </location>
</feature>
<dbReference type="PANTHER" id="PTHR34755:SF3">
    <property type="entry name" value="SERINE_ARGININE REPETITIVE MATRIX PROTEIN 2"/>
    <property type="match status" value="1"/>
</dbReference>
<protein>
    <submittedName>
        <fullName evidence="2">Uncharacterized protein</fullName>
    </submittedName>
</protein>
<feature type="compositionally biased region" description="Basic and acidic residues" evidence="1">
    <location>
        <begin position="309"/>
        <end position="325"/>
    </location>
</feature>
<feature type="compositionally biased region" description="Basic and acidic residues" evidence="1">
    <location>
        <begin position="2581"/>
        <end position="2591"/>
    </location>
</feature>
<feature type="region of interest" description="Disordered" evidence="1">
    <location>
        <begin position="1005"/>
        <end position="1050"/>
    </location>
</feature>
<feature type="compositionally biased region" description="Basic and acidic residues" evidence="1">
    <location>
        <begin position="2013"/>
        <end position="2025"/>
    </location>
</feature>
<organism evidence="2 3">
    <name type="scientific">Toxoplasma gondii ARI</name>
    <dbReference type="NCBI Taxonomy" id="1074872"/>
    <lineage>
        <taxon>Eukaryota</taxon>
        <taxon>Sar</taxon>
        <taxon>Alveolata</taxon>
        <taxon>Apicomplexa</taxon>
        <taxon>Conoidasida</taxon>
        <taxon>Coccidia</taxon>
        <taxon>Eucoccidiorida</taxon>
        <taxon>Eimeriorina</taxon>
        <taxon>Sarcocystidae</taxon>
        <taxon>Toxoplasma</taxon>
    </lineage>
</organism>
<feature type="region of interest" description="Disordered" evidence="1">
    <location>
        <begin position="1279"/>
        <end position="1360"/>
    </location>
</feature>
<dbReference type="GO" id="GO:0003729">
    <property type="term" value="F:mRNA binding"/>
    <property type="evidence" value="ECO:0007669"/>
    <property type="project" value="TreeGrafter"/>
</dbReference>
<feature type="region of interest" description="Disordered" evidence="1">
    <location>
        <begin position="127"/>
        <end position="146"/>
    </location>
</feature>
<dbReference type="PANTHER" id="PTHR34755">
    <property type="entry name" value="SERINE/ARGININE REPETITIVE MATRIX PROTEIN 3-RELATED"/>
    <property type="match status" value="1"/>
</dbReference>
<gene>
    <name evidence="2" type="ORF">TGARI_267650</name>
</gene>
<feature type="compositionally biased region" description="Low complexity" evidence="1">
    <location>
        <begin position="1865"/>
        <end position="1880"/>
    </location>
</feature>
<evidence type="ECO:0000256" key="1">
    <source>
        <dbReference type="SAM" id="MobiDB-lite"/>
    </source>
</evidence>
<proteinExistence type="predicted"/>
<feature type="region of interest" description="Disordered" evidence="1">
    <location>
        <begin position="1396"/>
        <end position="1419"/>
    </location>
</feature>
<dbReference type="VEuPathDB" id="ToxoDB:TGARI_267650"/>
<feature type="compositionally biased region" description="Basic and acidic residues" evidence="1">
    <location>
        <begin position="1348"/>
        <end position="1360"/>
    </location>
</feature>
<feature type="region of interest" description="Disordered" evidence="1">
    <location>
        <begin position="307"/>
        <end position="329"/>
    </location>
</feature>
<feature type="region of interest" description="Disordered" evidence="1">
    <location>
        <begin position="2669"/>
        <end position="2698"/>
    </location>
</feature>
<feature type="compositionally biased region" description="Polar residues" evidence="1">
    <location>
        <begin position="1229"/>
        <end position="1238"/>
    </location>
</feature>
<feature type="region of interest" description="Disordered" evidence="1">
    <location>
        <begin position="2836"/>
        <end position="2866"/>
    </location>
</feature>
<dbReference type="InterPro" id="IPR052109">
    <property type="entry name" value="SRRM_Domain-Containing"/>
</dbReference>
<feature type="compositionally biased region" description="Polar residues" evidence="1">
    <location>
        <begin position="1966"/>
        <end position="1985"/>
    </location>
</feature>
<feature type="region of interest" description="Disordered" evidence="1">
    <location>
        <begin position="1066"/>
        <end position="1108"/>
    </location>
</feature>
<feature type="compositionally biased region" description="Basic and acidic residues" evidence="1">
    <location>
        <begin position="1090"/>
        <end position="1108"/>
    </location>
</feature>
<dbReference type="Proteomes" id="UP000074247">
    <property type="component" value="Unassembled WGS sequence"/>
</dbReference>
<feature type="region of interest" description="Disordered" evidence="1">
    <location>
        <begin position="855"/>
        <end position="875"/>
    </location>
</feature>